<evidence type="ECO:0000313" key="7">
    <source>
        <dbReference type="Proteomes" id="UP000324760"/>
    </source>
</evidence>
<dbReference type="GO" id="GO:0015035">
    <property type="term" value="F:protein-disulfide reductase activity"/>
    <property type="evidence" value="ECO:0007669"/>
    <property type="project" value="InterPro"/>
</dbReference>
<feature type="transmembrane region" description="Helical" evidence="5">
    <location>
        <begin position="12"/>
        <end position="32"/>
    </location>
</feature>
<feature type="transmembrane region" description="Helical" evidence="5">
    <location>
        <begin position="149"/>
        <end position="166"/>
    </location>
</feature>
<dbReference type="AlphaFoldDB" id="A0A5P1R923"/>
<keyword evidence="4 5" id="KW-0472">Membrane</keyword>
<evidence type="ECO:0000313" key="6">
    <source>
        <dbReference type="EMBL" id="QEQ96149.1"/>
    </source>
</evidence>
<keyword evidence="3 5" id="KW-1133">Transmembrane helix</keyword>
<dbReference type="KEGG" id="ncu:F0U83_05205"/>
<feature type="transmembrane region" description="Helical" evidence="5">
    <location>
        <begin position="75"/>
        <end position="96"/>
    </location>
</feature>
<evidence type="ECO:0000256" key="3">
    <source>
        <dbReference type="ARBA" id="ARBA00022989"/>
    </source>
</evidence>
<dbReference type="GO" id="GO:0016020">
    <property type="term" value="C:membrane"/>
    <property type="evidence" value="ECO:0007669"/>
    <property type="project" value="UniProtKB-SubCell"/>
</dbReference>
<dbReference type="RefSeq" id="WP_138988855.1">
    <property type="nucleotide sequence ID" value="NZ_CP043869.1"/>
</dbReference>
<comment type="subcellular location">
    <subcellularLocation>
        <location evidence="1">Membrane</location>
        <topology evidence="1">Multi-pass membrane protein</topology>
    </subcellularLocation>
</comment>
<evidence type="ECO:0000256" key="1">
    <source>
        <dbReference type="ARBA" id="ARBA00004141"/>
    </source>
</evidence>
<organism evidence="6 7">
    <name type="scientific">Neptunomonas concharum</name>
    <dbReference type="NCBI Taxonomy" id="1031538"/>
    <lineage>
        <taxon>Bacteria</taxon>
        <taxon>Pseudomonadati</taxon>
        <taxon>Pseudomonadota</taxon>
        <taxon>Gammaproteobacteria</taxon>
        <taxon>Oceanospirillales</taxon>
        <taxon>Oceanospirillaceae</taxon>
        <taxon>Neptunomonas</taxon>
    </lineage>
</organism>
<dbReference type="Gene3D" id="1.20.1550.10">
    <property type="entry name" value="DsbB-like"/>
    <property type="match status" value="1"/>
</dbReference>
<dbReference type="Pfam" id="PF02600">
    <property type="entry name" value="DsbB"/>
    <property type="match status" value="1"/>
</dbReference>
<evidence type="ECO:0000256" key="4">
    <source>
        <dbReference type="ARBA" id="ARBA00023136"/>
    </source>
</evidence>
<evidence type="ECO:0000256" key="5">
    <source>
        <dbReference type="SAM" id="Phobius"/>
    </source>
</evidence>
<dbReference type="SUPFAM" id="SSF158442">
    <property type="entry name" value="DsbB-like"/>
    <property type="match status" value="1"/>
</dbReference>
<protein>
    <submittedName>
        <fullName evidence="6">Disulfide bond formation protein B</fullName>
    </submittedName>
</protein>
<keyword evidence="2 5" id="KW-0812">Transmembrane</keyword>
<feature type="transmembrane region" description="Helical" evidence="5">
    <location>
        <begin position="47"/>
        <end position="66"/>
    </location>
</feature>
<dbReference type="InterPro" id="IPR003752">
    <property type="entry name" value="DiS_bond_form_DsbB/BdbC"/>
</dbReference>
<name>A0A5P1R923_9GAMM</name>
<dbReference type="EMBL" id="CP043869">
    <property type="protein sequence ID" value="QEQ96149.1"/>
    <property type="molecule type" value="Genomic_DNA"/>
</dbReference>
<reference evidence="6 7" key="1">
    <citation type="journal article" date="2019" name="Biochem. Eng. J.">
        <title>Metabolic engineering of the marine bacteria Neptunomonas concharum for the production of acetoin and meso-2,3-butanediol from acetate.</title>
        <authorList>
            <person name="Li W."/>
            <person name="Pu N."/>
            <person name="Liu C.-X."/>
            <person name="Yuan Q.-P."/>
            <person name="Li Z.-J."/>
        </authorList>
    </citation>
    <scope>NUCLEOTIDE SEQUENCE [LARGE SCALE GENOMIC DNA]</scope>
    <source>
        <strain evidence="6 7">JCM17730</strain>
    </source>
</reference>
<dbReference type="OrthoDB" id="3711263at2"/>
<gene>
    <name evidence="6" type="ORF">F0U83_05205</name>
</gene>
<accession>A0A5P1R923</accession>
<proteinExistence type="predicted"/>
<dbReference type="GO" id="GO:0006457">
    <property type="term" value="P:protein folding"/>
    <property type="evidence" value="ECO:0007669"/>
    <property type="project" value="InterPro"/>
</dbReference>
<dbReference type="Proteomes" id="UP000324760">
    <property type="component" value="Chromosome"/>
</dbReference>
<keyword evidence="7" id="KW-1185">Reference proteome</keyword>
<sequence>MKRHIDDALFSYRRLNLLGLFIAGVSLGYATIVLDQQLSAIDCTLCQIVRLCLLSISGIFLIAFILNPWIFGQRLLAFLSLIIAGIGLATAGRYVWLTAQKAPPLLCDTGLQEWLLNSPYLQDIEQFIVGKHDCLPDSMALVGIPVERIALLVFILLFFITWRLLIRRPITRAFF</sequence>
<evidence type="ECO:0000256" key="2">
    <source>
        <dbReference type="ARBA" id="ARBA00022692"/>
    </source>
</evidence>
<dbReference type="InterPro" id="IPR023380">
    <property type="entry name" value="DsbB-like_sf"/>
</dbReference>